<dbReference type="EMBL" id="RBZU01000007">
    <property type="protein sequence ID" value="RKP53331.1"/>
    <property type="molecule type" value="Genomic_DNA"/>
</dbReference>
<dbReference type="AlphaFoldDB" id="A0A494XUF9"/>
<proteinExistence type="predicted"/>
<sequence length="202" mass="22260">MGTHAMRVHTFQIVNRLQLRPTLLGPRLVRPSEMRRARRAGIPCALGRAAAAFDALSPRIAHSVRRRQAQARARVRATQGTPRRWIDKLSSAATWAVTIRRDASASRTFDRDLRALDASNHAGRPPVYPNARAGTGHTGVQYDASRNIYASMDVIEAYVDTVRKAQGKPTYADLDPNDADFEAQLDDFVADVFRAMGASPPA</sequence>
<name>A0A494XUF9_9BURK</name>
<protein>
    <submittedName>
        <fullName evidence="1">Uncharacterized protein</fullName>
    </submittedName>
</protein>
<comment type="caution">
    <text evidence="1">The sequence shown here is derived from an EMBL/GenBank/DDBJ whole genome shotgun (WGS) entry which is preliminary data.</text>
</comment>
<keyword evidence="2" id="KW-1185">Reference proteome</keyword>
<gene>
    <name evidence="1" type="ORF">D7S86_16535</name>
</gene>
<organism evidence="1 2">
    <name type="scientific">Pararobbsia silviterrae</name>
    <dbReference type="NCBI Taxonomy" id="1792498"/>
    <lineage>
        <taxon>Bacteria</taxon>
        <taxon>Pseudomonadati</taxon>
        <taxon>Pseudomonadota</taxon>
        <taxon>Betaproteobacteria</taxon>
        <taxon>Burkholderiales</taxon>
        <taxon>Burkholderiaceae</taxon>
        <taxon>Pararobbsia</taxon>
    </lineage>
</organism>
<accession>A0A494XUF9</accession>
<evidence type="ECO:0000313" key="2">
    <source>
        <dbReference type="Proteomes" id="UP000270342"/>
    </source>
</evidence>
<reference evidence="1 2" key="1">
    <citation type="submission" date="2018-10" db="EMBL/GenBank/DDBJ databases">
        <title>Robbsia sp. DHC34, isolated from soil.</title>
        <authorList>
            <person name="Gao Z.-H."/>
            <person name="Qiu L.-H."/>
        </authorList>
    </citation>
    <scope>NUCLEOTIDE SEQUENCE [LARGE SCALE GENOMIC DNA]</scope>
    <source>
        <strain evidence="1 2">DHC34</strain>
    </source>
</reference>
<dbReference type="Proteomes" id="UP000270342">
    <property type="component" value="Unassembled WGS sequence"/>
</dbReference>
<evidence type="ECO:0000313" key="1">
    <source>
        <dbReference type="EMBL" id="RKP53331.1"/>
    </source>
</evidence>